<dbReference type="InterPro" id="IPR036663">
    <property type="entry name" value="Fumarylacetoacetase_C_sf"/>
</dbReference>
<dbReference type="InterPro" id="IPR011234">
    <property type="entry name" value="Fumarylacetoacetase-like_C"/>
</dbReference>
<dbReference type="GO" id="GO:0046872">
    <property type="term" value="F:metal ion binding"/>
    <property type="evidence" value="ECO:0007669"/>
    <property type="project" value="UniProtKB-KW"/>
</dbReference>
<proteinExistence type="predicted"/>
<protein>
    <recommendedName>
        <fullName evidence="2">Fumarylacetoacetase-like C-terminal domain-containing protein</fullName>
    </recommendedName>
</protein>
<feature type="domain" description="Fumarylacetoacetase-like C-terminal" evidence="2">
    <location>
        <begin position="64"/>
        <end position="255"/>
    </location>
</feature>
<dbReference type="FunFam" id="3.90.850.10:FF:000002">
    <property type="entry name" value="2-hydroxyhepta-2,4-diene-1,7-dioate isomerase"/>
    <property type="match status" value="1"/>
</dbReference>
<dbReference type="Gene3D" id="3.90.850.10">
    <property type="entry name" value="Fumarylacetoacetase-like, C-terminal domain"/>
    <property type="match status" value="1"/>
</dbReference>
<dbReference type="SUPFAM" id="SSF56529">
    <property type="entry name" value="FAH"/>
    <property type="match status" value="1"/>
</dbReference>
<dbReference type="PANTHER" id="PTHR11820">
    <property type="entry name" value="ACYLPYRUVASE"/>
    <property type="match status" value="1"/>
</dbReference>
<dbReference type="GO" id="GO:0018773">
    <property type="term" value="F:acetylpyruvate hydrolase activity"/>
    <property type="evidence" value="ECO:0007669"/>
    <property type="project" value="TreeGrafter"/>
</dbReference>
<name>A0A328Q2D3_9EURY</name>
<dbReference type="EMBL" id="NGJK01000011">
    <property type="protein sequence ID" value="RAP03703.1"/>
    <property type="molecule type" value="Genomic_DNA"/>
</dbReference>
<keyword evidence="1" id="KW-0479">Metal-binding</keyword>
<dbReference type="GO" id="GO:0019752">
    <property type="term" value="P:carboxylic acid metabolic process"/>
    <property type="evidence" value="ECO:0007669"/>
    <property type="project" value="UniProtKB-ARBA"/>
</dbReference>
<gene>
    <name evidence="3" type="ORF">CA615_00905</name>
</gene>
<comment type="caution">
    <text evidence="3">The sequence shown here is derived from an EMBL/GenBank/DDBJ whole genome shotgun (WGS) entry which is preliminary data.</text>
</comment>
<dbReference type="Proteomes" id="UP000248557">
    <property type="component" value="Unassembled WGS sequence"/>
</dbReference>
<organism evidence="3 4">
    <name type="scientific">Methanosphaera stadtmanae</name>
    <dbReference type="NCBI Taxonomy" id="2317"/>
    <lineage>
        <taxon>Archaea</taxon>
        <taxon>Methanobacteriati</taxon>
        <taxon>Methanobacteriota</taxon>
        <taxon>Methanomada group</taxon>
        <taxon>Methanobacteria</taxon>
        <taxon>Methanobacteriales</taxon>
        <taxon>Methanobacteriaceae</taxon>
        <taxon>Methanosphaera</taxon>
    </lineage>
</organism>
<dbReference type="RefSeq" id="WP_112149284.1">
    <property type="nucleotide sequence ID" value="NZ_NGJK01000011.1"/>
</dbReference>
<sequence length="256" mass="28221">MKYIRYMASNKEHVGIIKDDIIYDLDYSCIIDAIAHEDEIDINESTTTHRLEEVDVLPPTNPSKIVCVGLNYKDHAEELNMELPDEPLLFMKPSTSVISTNSAIIYPSTTNMLDFEGELGIVILEKVSPCDNGTCNVAYTIVNDVTARDLQSKDGQWTRSKSYDTFCPCGPVVVTGIDSSNLNIKTMVNNDIKQESNTKNMIFSPLELVKYISNIMTLNPGDIIASGTPPGVGHLDVGDTIVVEIDEMGSLVNIVK</sequence>
<accession>A0A328Q2D3</accession>
<reference evidence="3 4" key="1">
    <citation type="submission" date="2017-05" db="EMBL/GenBank/DDBJ databases">
        <title>Host range expansion of the Methanosphaera genus to humans and monogastric animals involves recent and extensive reduction in genome content.</title>
        <authorList>
            <person name="Hoedt E.C."/>
            <person name="Volmer J.G."/>
            <person name="Parks D.H."/>
            <person name="Rosewarne C.P."/>
            <person name="Denman S.E."/>
            <person name="Mcsweeney C.S."/>
            <person name="O Cuiv P."/>
            <person name="Hugenholtz P."/>
            <person name="Tyson G.W."/>
            <person name="Morrison M."/>
        </authorList>
    </citation>
    <scope>NUCLEOTIDE SEQUENCE [LARGE SCALE GENOMIC DNA]</scope>
    <source>
        <strain evidence="3 4">PA5</strain>
    </source>
</reference>
<dbReference type="PANTHER" id="PTHR11820:SF7">
    <property type="entry name" value="ACYLPYRUVASE FAHD1, MITOCHONDRIAL"/>
    <property type="match status" value="1"/>
</dbReference>
<evidence type="ECO:0000256" key="1">
    <source>
        <dbReference type="ARBA" id="ARBA00022723"/>
    </source>
</evidence>
<dbReference type="Pfam" id="PF01557">
    <property type="entry name" value="FAA_hydrolase"/>
    <property type="match status" value="1"/>
</dbReference>
<evidence type="ECO:0000313" key="3">
    <source>
        <dbReference type="EMBL" id="RAP03703.1"/>
    </source>
</evidence>
<evidence type="ECO:0000259" key="2">
    <source>
        <dbReference type="Pfam" id="PF01557"/>
    </source>
</evidence>
<evidence type="ECO:0000313" key="4">
    <source>
        <dbReference type="Proteomes" id="UP000248557"/>
    </source>
</evidence>
<dbReference type="GO" id="GO:0016853">
    <property type="term" value="F:isomerase activity"/>
    <property type="evidence" value="ECO:0007669"/>
    <property type="project" value="UniProtKB-ARBA"/>
</dbReference>
<dbReference type="AlphaFoldDB" id="A0A328Q2D3"/>